<evidence type="ECO:0000256" key="1">
    <source>
        <dbReference type="SAM" id="Phobius"/>
    </source>
</evidence>
<keyword evidence="1" id="KW-0812">Transmembrane</keyword>
<proteinExistence type="predicted"/>
<sequence length="147" mass="17122">MTYTIDHQKRNAFKWKFYKRVIKRARVALTIVAIIIVSIPFCTNDLVLQTIVPIFSLLILSLSVWLGLYNSFLEEIKLKVSVSEKEVTINKQVIQWKNLNYTPTDSGLTLKTNTSNSFTGRSTFLLPEELENYEQLRQLIYLKASRF</sequence>
<keyword evidence="1" id="KW-1133">Transmembrane helix</keyword>
<accession>A0ABP9D120</accession>
<keyword evidence="3" id="KW-1185">Reference proteome</keyword>
<dbReference type="RefSeq" id="WP_345369172.1">
    <property type="nucleotide sequence ID" value="NZ_BAABJX010000013.1"/>
</dbReference>
<evidence type="ECO:0000313" key="2">
    <source>
        <dbReference type="EMBL" id="GAA4824767.1"/>
    </source>
</evidence>
<protein>
    <recommendedName>
        <fullName evidence="4">DUF304 domain-containing protein</fullName>
    </recommendedName>
</protein>
<feature type="transmembrane region" description="Helical" evidence="1">
    <location>
        <begin position="47"/>
        <end position="69"/>
    </location>
</feature>
<comment type="caution">
    <text evidence="2">The sequence shown here is derived from an EMBL/GenBank/DDBJ whole genome shotgun (WGS) entry which is preliminary data.</text>
</comment>
<name>A0ABP9D120_9BACT</name>
<gene>
    <name evidence="2" type="ORF">GCM10023331_06590</name>
</gene>
<keyword evidence="1" id="KW-0472">Membrane</keyword>
<organism evidence="2 3">
    <name type="scientific">Algivirga pacifica</name>
    <dbReference type="NCBI Taxonomy" id="1162670"/>
    <lineage>
        <taxon>Bacteria</taxon>
        <taxon>Pseudomonadati</taxon>
        <taxon>Bacteroidota</taxon>
        <taxon>Cytophagia</taxon>
        <taxon>Cytophagales</taxon>
        <taxon>Flammeovirgaceae</taxon>
        <taxon>Algivirga</taxon>
    </lineage>
</organism>
<reference evidence="3" key="1">
    <citation type="journal article" date="2019" name="Int. J. Syst. Evol. Microbiol.">
        <title>The Global Catalogue of Microorganisms (GCM) 10K type strain sequencing project: providing services to taxonomists for standard genome sequencing and annotation.</title>
        <authorList>
            <consortium name="The Broad Institute Genomics Platform"/>
            <consortium name="The Broad Institute Genome Sequencing Center for Infectious Disease"/>
            <person name="Wu L."/>
            <person name="Ma J."/>
        </authorList>
    </citation>
    <scope>NUCLEOTIDE SEQUENCE [LARGE SCALE GENOMIC DNA]</scope>
    <source>
        <strain evidence="3">JCM 18326</strain>
    </source>
</reference>
<feature type="transmembrane region" description="Helical" evidence="1">
    <location>
        <begin position="21"/>
        <end position="41"/>
    </location>
</feature>
<dbReference type="Proteomes" id="UP001500298">
    <property type="component" value="Unassembled WGS sequence"/>
</dbReference>
<evidence type="ECO:0000313" key="3">
    <source>
        <dbReference type="Proteomes" id="UP001500298"/>
    </source>
</evidence>
<evidence type="ECO:0008006" key="4">
    <source>
        <dbReference type="Google" id="ProtNLM"/>
    </source>
</evidence>
<dbReference type="EMBL" id="BAABJX010000013">
    <property type="protein sequence ID" value="GAA4824767.1"/>
    <property type="molecule type" value="Genomic_DNA"/>
</dbReference>